<sequence>MSVSPSAFDLAYDELRARWPESTEEHDIATPYGPTRVHVYGPADGRPLVLLPGGMATGLVWFANAAALGRRYRVHAVDLVGDAGRTERRGTPLRNADDLNTWLDALLDGIGAADVHLCGHSYGAWIAAGYALHAPERVARLGLIDPTQVFFGFRPGYLLRALPTLVRPTEDRVRSFLAWETGPARPDPAWQRLYALAHTVPDRKLITGGRPRVADLRMPVLVLLAEHSRTHRTHRVADRARRALPQAEVAVLPGATHHSLPLTTPEQLNDRLADFLD</sequence>
<proteinExistence type="predicted"/>
<dbReference type="GO" id="GO:0016020">
    <property type="term" value="C:membrane"/>
    <property type="evidence" value="ECO:0007669"/>
    <property type="project" value="TreeGrafter"/>
</dbReference>
<dbReference type="Gene3D" id="3.40.50.1820">
    <property type="entry name" value="alpha/beta hydrolase"/>
    <property type="match status" value="1"/>
</dbReference>
<name>A0AAX3ZDK0_STRRO</name>
<dbReference type="AlphaFoldDB" id="A0AAX3ZDK0"/>
<dbReference type="GO" id="GO:0016787">
    <property type="term" value="F:hydrolase activity"/>
    <property type="evidence" value="ECO:0007669"/>
    <property type="project" value="UniProtKB-KW"/>
</dbReference>
<gene>
    <name evidence="2" type="ORF">P7W03_02060</name>
</gene>
<reference evidence="2" key="1">
    <citation type="submission" date="2023-03" db="EMBL/GenBank/DDBJ databases">
        <title>Borrelidin-producing and root-colonizing Streptomyces rochei is a potent biopesticide for soil-borne oomycete-caused plant diseases.</title>
        <authorList>
            <person name="Zhou D."/>
            <person name="Wang X."/>
            <person name="Navarro-Munoz J.C."/>
            <person name="Li W."/>
            <person name="Li J."/>
            <person name="Jiu M."/>
            <person name="Deng S."/>
            <person name="Ye Y."/>
            <person name="Daly P."/>
            <person name="Wei L."/>
        </authorList>
    </citation>
    <scope>NUCLEOTIDE SEQUENCE</scope>
    <source>
        <strain evidence="2">JK1</strain>
    </source>
</reference>
<evidence type="ECO:0000259" key="1">
    <source>
        <dbReference type="Pfam" id="PF12697"/>
    </source>
</evidence>
<accession>A0AAX3ZDK0</accession>
<evidence type="ECO:0000313" key="3">
    <source>
        <dbReference type="Proteomes" id="UP001231701"/>
    </source>
</evidence>
<dbReference type="InterPro" id="IPR050266">
    <property type="entry name" value="AB_hydrolase_sf"/>
</dbReference>
<dbReference type="Proteomes" id="UP001231701">
    <property type="component" value="Chromosome"/>
</dbReference>
<dbReference type="GeneID" id="90940771"/>
<evidence type="ECO:0000313" key="2">
    <source>
        <dbReference type="EMBL" id="WMC84407.1"/>
    </source>
</evidence>
<organism evidence="2 3">
    <name type="scientific">Streptomyces rochei</name>
    <name type="common">Streptomyces parvullus</name>
    <dbReference type="NCBI Taxonomy" id="1928"/>
    <lineage>
        <taxon>Bacteria</taxon>
        <taxon>Bacillati</taxon>
        <taxon>Actinomycetota</taxon>
        <taxon>Actinomycetes</taxon>
        <taxon>Kitasatosporales</taxon>
        <taxon>Streptomycetaceae</taxon>
        <taxon>Streptomyces</taxon>
        <taxon>Streptomyces rochei group</taxon>
    </lineage>
</organism>
<dbReference type="RefSeq" id="WP_029393002.1">
    <property type="nucleotide sequence ID" value="NZ_CP121271.1"/>
</dbReference>
<dbReference type="PANTHER" id="PTHR43798">
    <property type="entry name" value="MONOACYLGLYCEROL LIPASE"/>
    <property type="match status" value="1"/>
</dbReference>
<dbReference type="InterPro" id="IPR000073">
    <property type="entry name" value="AB_hydrolase_1"/>
</dbReference>
<protein>
    <submittedName>
        <fullName evidence="2">Alpha/beta hydrolase</fullName>
    </submittedName>
</protein>
<dbReference type="EMBL" id="CP121271">
    <property type="protein sequence ID" value="WMC84407.1"/>
    <property type="molecule type" value="Genomic_DNA"/>
</dbReference>
<dbReference type="Pfam" id="PF12697">
    <property type="entry name" value="Abhydrolase_6"/>
    <property type="match status" value="1"/>
</dbReference>
<dbReference type="InterPro" id="IPR029058">
    <property type="entry name" value="AB_hydrolase_fold"/>
</dbReference>
<dbReference type="PANTHER" id="PTHR43798:SF33">
    <property type="entry name" value="HYDROLASE, PUTATIVE (AFU_ORTHOLOGUE AFUA_2G14860)-RELATED"/>
    <property type="match status" value="1"/>
</dbReference>
<dbReference type="SUPFAM" id="SSF53474">
    <property type="entry name" value="alpha/beta-Hydrolases"/>
    <property type="match status" value="1"/>
</dbReference>
<keyword evidence="2" id="KW-0378">Hydrolase</keyword>
<feature type="domain" description="AB hydrolase-1" evidence="1">
    <location>
        <begin position="48"/>
        <end position="270"/>
    </location>
</feature>